<name>A0ABV8AWG7_9BACI</name>
<accession>A0ABV8AWG7</accession>
<dbReference type="RefSeq" id="WP_377911611.1">
    <property type="nucleotide sequence ID" value="NZ_JBHRZT010000007.1"/>
</dbReference>
<dbReference type="Pfam" id="PF11553">
    <property type="entry name" value="DUF3231"/>
    <property type="match status" value="2"/>
</dbReference>
<protein>
    <submittedName>
        <fullName evidence="1">DUF3231 family protein</fullName>
    </submittedName>
</protein>
<keyword evidence="2" id="KW-1185">Reference proteome</keyword>
<organism evidence="1 2">
    <name type="scientific">Bacillus songklensis</name>
    <dbReference type="NCBI Taxonomy" id="1069116"/>
    <lineage>
        <taxon>Bacteria</taxon>
        <taxon>Bacillati</taxon>
        <taxon>Bacillota</taxon>
        <taxon>Bacilli</taxon>
        <taxon>Bacillales</taxon>
        <taxon>Bacillaceae</taxon>
        <taxon>Bacillus</taxon>
    </lineage>
</organism>
<dbReference type="EMBL" id="JBHRZT010000007">
    <property type="protein sequence ID" value="MFC3882288.1"/>
    <property type="molecule type" value="Genomic_DNA"/>
</dbReference>
<comment type="caution">
    <text evidence="1">The sequence shown here is derived from an EMBL/GenBank/DDBJ whole genome shotgun (WGS) entry which is preliminary data.</text>
</comment>
<gene>
    <name evidence="1" type="ORF">ACFOU2_01585</name>
</gene>
<dbReference type="Gene3D" id="1.20.1260.10">
    <property type="match status" value="2"/>
</dbReference>
<reference evidence="2" key="1">
    <citation type="journal article" date="2019" name="Int. J. Syst. Evol. Microbiol.">
        <title>The Global Catalogue of Microorganisms (GCM) 10K type strain sequencing project: providing services to taxonomists for standard genome sequencing and annotation.</title>
        <authorList>
            <consortium name="The Broad Institute Genomics Platform"/>
            <consortium name="The Broad Institute Genome Sequencing Center for Infectious Disease"/>
            <person name="Wu L."/>
            <person name="Ma J."/>
        </authorList>
    </citation>
    <scope>NUCLEOTIDE SEQUENCE [LARGE SCALE GENOMIC DNA]</scope>
    <source>
        <strain evidence="2">CCUG 61889</strain>
    </source>
</reference>
<evidence type="ECO:0000313" key="1">
    <source>
        <dbReference type="EMBL" id="MFC3882288.1"/>
    </source>
</evidence>
<dbReference type="InterPro" id="IPR021617">
    <property type="entry name" value="DUF3231"/>
</dbReference>
<sequence length="336" mass="38118">MSTDQLRPKLTSGELAHSWEQYMNNSLSAVVLEYLQSTTESEDIKSVCTSALSTAKSDMNVLETVLQNENYPIPKGFSFNEDLNPNAPKMFTDGFILFYLNNMAKVGMPLTAMVLADSARSDIRQFYHERMRNVMNLYESSVSLLLEKGLFVRPPLITSIHEIKPLAEKGFLGNFFSDKRELTAREANELHKNILMNYTGKNLLTGFIQSVTNPELKRLLERGKELSSTIIKDLSEILIQNELPVSMTSDTHVLDSKISPFSDKLITFHIDQLNRFGVANYGYSAAVSTRKDLKTTYGKIIAQVYQYEADIKSLMIKNEWMEKPPVALNRDMLSKD</sequence>
<evidence type="ECO:0000313" key="2">
    <source>
        <dbReference type="Proteomes" id="UP001595752"/>
    </source>
</evidence>
<dbReference type="Proteomes" id="UP001595752">
    <property type="component" value="Unassembled WGS sequence"/>
</dbReference>
<dbReference type="InterPro" id="IPR012347">
    <property type="entry name" value="Ferritin-like"/>
</dbReference>
<proteinExistence type="predicted"/>